<keyword evidence="7" id="KW-1185">Reference proteome</keyword>
<dbReference type="Gene3D" id="3.30.40.10">
    <property type="entry name" value="Zinc/RING finger domain, C3HC4 (zinc finger)"/>
    <property type="match status" value="1"/>
</dbReference>
<evidence type="ECO:0000313" key="6">
    <source>
        <dbReference type="EMBL" id="THD21470.1"/>
    </source>
</evidence>
<dbReference type="Pfam" id="PF01363">
    <property type="entry name" value="FYVE"/>
    <property type="match status" value="1"/>
</dbReference>
<keyword evidence="4" id="KW-0175">Coiled coil</keyword>
<keyword evidence="2" id="KW-0863">Zinc-finger</keyword>
<dbReference type="InterPro" id="IPR011011">
    <property type="entry name" value="Znf_FYVE_PHD"/>
</dbReference>
<name>A0A4E0RYG2_FASHE</name>
<feature type="coiled-coil region" evidence="4">
    <location>
        <begin position="496"/>
        <end position="523"/>
    </location>
</feature>
<evidence type="ECO:0000313" key="7">
    <source>
        <dbReference type="Proteomes" id="UP000230066"/>
    </source>
</evidence>
<evidence type="ECO:0000256" key="1">
    <source>
        <dbReference type="ARBA" id="ARBA00022723"/>
    </source>
</evidence>
<dbReference type="InterPro" id="IPR000306">
    <property type="entry name" value="Znf_FYVE"/>
</dbReference>
<dbReference type="PROSITE" id="PS00028">
    <property type="entry name" value="ZINC_FINGER_C2H2_1"/>
    <property type="match status" value="1"/>
</dbReference>
<keyword evidence="3" id="KW-0862">Zinc</keyword>
<dbReference type="GO" id="GO:0008270">
    <property type="term" value="F:zinc ion binding"/>
    <property type="evidence" value="ECO:0007669"/>
    <property type="project" value="UniProtKB-KW"/>
</dbReference>
<dbReference type="InterPro" id="IPR013083">
    <property type="entry name" value="Znf_RING/FYVE/PHD"/>
</dbReference>
<feature type="domain" description="C2H2-type" evidence="5">
    <location>
        <begin position="15"/>
        <end position="36"/>
    </location>
</feature>
<evidence type="ECO:0000256" key="2">
    <source>
        <dbReference type="ARBA" id="ARBA00022771"/>
    </source>
</evidence>
<dbReference type="Proteomes" id="UP000230066">
    <property type="component" value="Unassembled WGS sequence"/>
</dbReference>
<dbReference type="InterPro" id="IPR013087">
    <property type="entry name" value="Znf_C2H2_type"/>
</dbReference>
<comment type="caution">
    <text evidence="6">The sequence shown here is derived from an EMBL/GenBank/DDBJ whole genome shotgun (WGS) entry which is preliminary data.</text>
</comment>
<protein>
    <recommendedName>
        <fullName evidence="5">C2H2-type domain-containing protein</fullName>
    </recommendedName>
</protein>
<dbReference type="SMART" id="SM00064">
    <property type="entry name" value="FYVE"/>
    <property type="match status" value="1"/>
</dbReference>
<proteinExistence type="predicted"/>
<evidence type="ECO:0000256" key="3">
    <source>
        <dbReference type="ARBA" id="ARBA00022833"/>
    </source>
</evidence>
<accession>A0A4E0RYG2</accession>
<evidence type="ECO:0000256" key="4">
    <source>
        <dbReference type="SAM" id="Coils"/>
    </source>
</evidence>
<dbReference type="SUPFAM" id="SSF57903">
    <property type="entry name" value="FYVE/PHD zinc finger"/>
    <property type="match status" value="1"/>
</dbReference>
<reference evidence="6" key="1">
    <citation type="submission" date="2019-03" db="EMBL/GenBank/DDBJ databases">
        <title>Improved annotation for the trematode Fasciola hepatica.</title>
        <authorList>
            <person name="Choi Y.-J."/>
            <person name="Martin J."/>
            <person name="Mitreva M."/>
        </authorList>
    </citation>
    <scope>NUCLEOTIDE SEQUENCE [LARGE SCALE GENOMIC DNA]</scope>
</reference>
<dbReference type="EMBL" id="JXXN02003508">
    <property type="protein sequence ID" value="THD21470.1"/>
    <property type="molecule type" value="Genomic_DNA"/>
</dbReference>
<dbReference type="AlphaFoldDB" id="A0A4E0RYG2"/>
<keyword evidence="1" id="KW-0479">Metal-binding</keyword>
<sequence length="528" mass="59841">MTDTVCEPIIEGFICPNCMKSFGTAELLTLHFVSDHKHNDHTDHHDGGQKPRANLCFKGSDSDSFGLAFYDQKDRTQPLDFTRLRQCRVSRDALEANNLLIRLEKLLKNNFRSANERREFEQSVVPWIDVKVDLCPSCGGAFGLGMELAFPGLEEERADRSSLQAASNSKRFELVAQRSKQKLTELTNAVLDYNPVFRRRHHCRLCGHVLCADCSFFLSRVSGMRILEVVNTSSLTSRSFVVPPASIDVQEAAHKLMFLKSTEVSRPLLDMDKGATNEYMLRVCSVCKDLLERKLDRLEVRLHPSPLVCMHEELRKHMNKVRESLPAYTEMAESLHSGEQKYALEVAKNVRHDLLESLQNIDLLRRKFEDLVSQAVGQDGVKKLGSPNVASVRLARTIAQMARQFLQMNLPPLRALPTMQQYDSLAAQRKDELTARWEEEDRALAQLERRVTTAAGLAKMVEPFYSTPADPSNVDKLAQLANTMDMVSSRLMSALSRNDTNEARRWDAELNRLEHELQTLSALVQKSA</sequence>
<organism evidence="6 7">
    <name type="scientific">Fasciola hepatica</name>
    <name type="common">Liver fluke</name>
    <dbReference type="NCBI Taxonomy" id="6192"/>
    <lineage>
        <taxon>Eukaryota</taxon>
        <taxon>Metazoa</taxon>
        <taxon>Spiralia</taxon>
        <taxon>Lophotrochozoa</taxon>
        <taxon>Platyhelminthes</taxon>
        <taxon>Trematoda</taxon>
        <taxon>Digenea</taxon>
        <taxon>Plagiorchiida</taxon>
        <taxon>Echinostomata</taxon>
        <taxon>Echinostomatoidea</taxon>
        <taxon>Fasciolidae</taxon>
        <taxon>Fasciola</taxon>
    </lineage>
</organism>
<gene>
    <name evidence="6" type="ORF">D915_007768</name>
</gene>
<evidence type="ECO:0000259" key="5">
    <source>
        <dbReference type="PROSITE" id="PS00028"/>
    </source>
</evidence>